<name>A0ACA9RJT8_9GLOM</name>
<keyword evidence="2" id="KW-1185">Reference proteome</keyword>
<protein>
    <submittedName>
        <fullName evidence="1">11047_t:CDS:1</fullName>
    </submittedName>
</protein>
<organism evidence="1 2">
    <name type="scientific">Racocetra persica</name>
    <dbReference type="NCBI Taxonomy" id="160502"/>
    <lineage>
        <taxon>Eukaryota</taxon>
        <taxon>Fungi</taxon>
        <taxon>Fungi incertae sedis</taxon>
        <taxon>Mucoromycota</taxon>
        <taxon>Glomeromycotina</taxon>
        <taxon>Glomeromycetes</taxon>
        <taxon>Diversisporales</taxon>
        <taxon>Gigasporaceae</taxon>
        <taxon>Racocetra</taxon>
    </lineage>
</organism>
<dbReference type="Proteomes" id="UP000789920">
    <property type="component" value="Unassembled WGS sequence"/>
</dbReference>
<dbReference type="EMBL" id="CAJVQC010055724">
    <property type="protein sequence ID" value="CAG8795682.1"/>
    <property type="molecule type" value="Genomic_DNA"/>
</dbReference>
<sequence length="91" mass="10674">MSLSAVSNEQQYEENDNEFAAHCLKKQFVVDNYVKIEAEQLNYLHFNQDKIRRDLYSGLEDALNEGNTDASNTRRRIILPSSFIREPRDIH</sequence>
<evidence type="ECO:0000313" key="1">
    <source>
        <dbReference type="EMBL" id="CAG8795682.1"/>
    </source>
</evidence>
<accession>A0ACA9RJT8</accession>
<reference evidence="1" key="1">
    <citation type="submission" date="2021-06" db="EMBL/GenBank/DDBJ databases">
        <authorList>
            <person name="Kallberg Y."/>
            <person name="Tangrot J."/>
            <person name="Rosling A."/>
        </authorList>
    </citation>
    <scope>NUCLEOTIDE SEQUENCE</scope>
    <source>
        <strain evidence="1">MA461A</strain>
    </source>
</reference>
<gene>
    <name evidence="1" type="ORF">RPERSI_LOCUS20010</name>
</gene>
<comment type="caution">
    <text evidence="1">The sequence shown here is derived from an EMBL/GenBank/DDBJ whole genome shotgun (WGS) entry which is preliminary data.</text>
</comment>
<evidence type="ECO:0000313" key="2">
    <source>
        <dbReference type="Proteomes" id="UP000789920"/>
    </source>
</evidence>
<proteinExistence type="predicted"/>